<dbReference type="GO" id="GO:0004527">
    <property type="term" value="F:exonuclease activity"/>
    <property type="evidence" value="ECO:0007669"/>
    <property type="project" value="UniProtKB-KW"/>
</dbReference>
<dbReference type="EMBL" id="JADHEI010000028">
    <property type="protein sequence ID" value="MBF2734805.1"/>
    <property type="molecule type" value="Genomic_DNA"/>
</dbReference>
<dbReference type="Pfam" id="PF01368">
    <property type="entry name" value="DHH"/>
    <property type="match status" value="1"/>
</dbReference>
<feature type="domain" description="DDH" evidence="1">
    <location>
        <begin position="76"/>
        <end position="226"/>
    </location>
</feature>
<dbReference type="PANTHER" id="PTHR30255:SF2">
    <property type="entry name" value="SINGLE-STRANDED-DNA-SPECIFIC EXONUCLEASE RECJ"/>
    <property type="match status" value="1"/>
</dbReference>
<keyword evidence="4" id="KW-1185">Reference proteome</keyword>
<evidence type="ECO:0000259" key="1">
    <source>
        <dbReference type="Pfam" id="PF01368"/>
    </source>
</evidence>
<dbReference type="InterPro" id="IPR038763">
    <property type="entry name" value="DHH_sf"/>
</dbReference>
<dbReference type="Gene3D" id="3.10.310.30">
    <property type="match status" value="1"/>
</dbReference>
<dbReference type="Pfam" id="PF02272">
    <property type="entry name" value="DHHA1"/>
    <property type="match status" value="1"/>
</dbReference>
<sequence length="556" mass="59314">MPANPSRAVLRAASPDSAAQLREIGYHPLAAAVLATRGFAKPEDIAPGLPELAIPDGSPAHAAARLVADAIEAKERICVIGDYDADGVCATALATLALRSLGADSAWLLSDPDYEERSLDPALVDRASQDGAKLIITVDGGVSAHAGAARAKELGVKVVVTDHHPPEDGKVVEAAAVVNPHLEGCGLPKAEICGTAVAYVLFKEVFRLRATETSIDKYLDLVAVATMTDVMPLDQPINRGLAIAGIDRIRKRRCRPAIQAMIGRDIDFCPFRDLNFRIGPMLNSARRMHRTEIAMQALLAESMGEARSCANELKATNMDRRIKSQQMLEDALALLAEDGDPGAGIVLHSPEWDAGLVGITASQLAGRHGVPAAILCTDNVGTRGSMRSTAAVPLDMVMEEVARADPELIQRWGGHRAAAGVRLRGPVERFRELFAAACAKHGGPADGGRDEITVDAEPSLAELGDGSIEQFDDLPWGKEEMPAPLFVNTFRVISCRPTRARTGYNYRLGLEGAELFGWGREDLDGQAEARLVYATSLDSRSDGDLPFVAVQARLPA</sequence>
<name>A0A930UBD8_9GAMM</name>
<gene>
    <name evidence="3" type="ORF">ISN26_01745</name>
</gene>
<dbReference type="InterPro" id="IPR051673">
    <property type="entry name" value="SSDNA_exonuclease_RecJ"/>
</dbReference>
<dbReference type="GO" id="GO:0003676">
    <property type="term" value="F:nucleic acid binding"/>
    <property type="evidence" value="ECO:0007669"/>
    <property type="project" value="InterPro"/>
</dbReference>
<dbReference type="PANTHER" id="PTHR30255">
    <property type="entry name" value="SINGLE-STRANDED-DNA-SPECIFIC EXONUCLEASE RECJ"/>
    <property type="match status" value="1"/>
</dbReference>
<comment type="caution">
    <text evidence="3">The sequence shown here is derived from an EMBL/GenBank/DDBJ whole genome shotgun (WGS) entry which is preliminary data.</text>
</comment>
<evidence type="ECO:0000313" key="4">
    <source>
        <dbReference type="Proteomes" id="UP000604381"/>
    </source>
</evidence>
<proteinExistence type="predicted"/>
<organism evidence="3 4">
    <name type="scientific">Candidatus Amphirhobacter heronislandensis</name>
    <dbReference type="NCBI Taxonomy" id="1732024"/>
    <lineage>
        <taxon>Bacteria</taxon>
        <taxon>Pseudomonadati</taxon>
        <taxon>Pseudomonadota</taxon>
        <taxon>Gammaproteobacteria</taxon>
        <taxon>Candidatus Tethybacterales</taxon>
        <taxon>Candidatus Tethybacteraceae</taxon>
        <taxon>Candidatus Amphirhobacter</taxon>
    </lineage>
</organism>
<dbReference type="AlphaFoldDB" id="A0A930UBD8"/>
<dbReference type="InterPro" id="IPR003156">
    <property type="entry name" value="DHHA1_dom"/>
</dbReference>
<feature type="domain" description="DHHA1" evidence="2">
    <location>
        <begin position="348"/>
        <end position="437"/>
    </location>
</feature>
<accession>A0A930UBD8</accession>
<reference evidence="3" key="1">
    <citation type="submission" date="2020-10" db="EMBL/GenBank/DDBJ databases">
        <title>An improved Amphimedon queenslandica hologenome assembly reveals how three proteobacterial symbionts can extend the metabolic phenotypic of their marine sponge host.</title>
        <authorList>
            <person name="Degnan B."/>
            <person name="Degnan S."/>
            <person name="Xiang X."/>
        </authorList>
    </citation>
    <scope>NUCLEOTIDE SEQUENCE</scope>
    <source>
        <strain evidence="3">AqS2</strain>
    </source>
</reference>
<dbReference type="Gene3D" id="3.90.1640.30">
    <property type="match status" value="1"/>
</dbReference>
<dbReference type="InterPro" id="IPR001667">
    <property type="entry name" value="DDH_dom"/>
</dbReference>
<protein>
    <submittedName>
        <fullName evidence="3">DHH family phosphoesterase</fullName>
    </submittedName>
</protein>
<dbReference type="SUPFAM" id="SSF64182">
    <property type="entry name" value="DHH phosphoesterases"/>
    <property type="match status" value="1"/>
</dbReference>
<evidence type="ECO:0000313" key="3">
    <source>
        <dbReference type="EMBL" id="MBF2734805.1"/>
    </source>
</evidence>
<dbReference type="Proteomes" id="UP000604381">
    <property type="component" value="Unassembled WGS sequence"/>
</dbReference>
<evidence type="ECO:0000259" key="2">
    <source>
        <dbReference type="Pfam" id="PF02272"/>
    </source>
</evidence>